<sequence>MAKSKETANVEKIVIRPFLNQKQDKPAGKDFVIPINPESYAQAFKVEAKQKATGGNQGSAPEYKFTNPEQLKLDFTLDNTGTIEGNILDGTPVNEQVTQLLETVYKMKGEAHKPPILKIKWGLYTFDCILANLDISYVLFKPNGEPLRAKVSATFTQYVEPVKRVAKEDKRSPDLTRSIRIADGDTLPLLCYRNYGDPALYTQVAYFNQLTSVRNLHTDDELIFPPLRNTGEQ</sequence>
<gene>
    <name evidence="2" type="ORF">OL497_17685</name>
</gene>
<evidence type="ECO:0000259" key="1">
    <source>
        <dbReference type="Pfam" id="PF19266"/>
    </source>
</evidence>
<comment type="caution">
    <text evidence="2">The sequence shown here is derived from an EMBL/GenBank/DDBJ whole genome shotgun (WGS) entry which is preliminary data.</text>
</comment>
<evidence type="ECO:0000313" key="2">
    <source>
        <dbReference type="EMBL" id="MCW3485741.1"/>
    </source>
</evidence>
<organism evidence="2 3">
    <name type="scientific">Chitinophaga nivalis</name>
    <dbReference type="NCBI Taxonomy" id="2991709"/>
    <lineage>
        <taxon>Bacteria</taxon>
        <taxon>Pseudomonadati</taxon>
        <taxon>Bacteroidota</taxon>
        <taxon>Chitinophagia</taxon>
        <taxon>Chitinophagales</taxon>
        <taxon>Chitinophagaceae</taxon>
        <taxon>Chitinophaga</taxon>
    </lineage>
</organism>
<keyword evidence="3" id="KW-1185">Reference proteome</keyword>
<dbReference type="RefSeq" id="WP_264732475.1">
    <property type="nucleotide sequence ID" value="NZ_JAPDNR010000001.1"/>
</dbReference>
<dbReference type="Pfam" id="PF19266">
    <property type="entry name" value="CIS_tube"/>
    <property type="match status" value="1"/>
</dbReference>
<accession>A0ABT3IP38</accession>
<feature type="domain" description="Contractile injection system tube protein N-terminal" evidence="1">
    <location>
        <begin position="10"/>
        <end position="165"/>
    </location>
</feature>
<dbReference type="EMBL" id="JAPDNS010000002">
    <property type="protein sequence ID" value="MCW3485741.1"/>
    <property type="molecule type" value="Genomic_DNA"/>
</dbReference>
<reference evidence="2 3" key="1">
    <citation type="submission" date="2022-10" db="EMBL/GenBank/DDBJ databases">
        <title>Chitinophaga nivalis PC15 sp. nov., isolated from Pyeongchang county, South Korea.</title>
        <authorList>
            <person name="Trinh H.N."/>
        </authorList>
    </citation>
    <scope>NUCLEOTIDE SEQUENCE [LARGE SCALE GENOMIC DNA]</scope>
    <source>
        <strain evidence="2 3">PC14</strain>
    </source>
</reference>
<dbReference type="InterPro" id="IPR045361">
    <property type="entry name" value="CIS_tube_prot_N"/>
</dbReference>
<evidence type="ECO:0000313" key="3">
    <source>
        <dbReference type="Proteomes" id="UP001207742"/>
    </source>
</evidence>
<dbReference type="Proteomes" id="UP001207742">
    <property type="component" value="Unassembled WGS sequence"/>
</dbReference>
<name>A0ABT3IP38_9BACT</name>
<proteinExistence type="predicted"/>
<protein>
    <recommendedName>
        <fullName evidence="1">Contractile injection system tube protein N-terminal domain-containing protein</fullName>
    </recommendedName>
</protein>